<feature type="region of interest" description="Disordered" evidence="1">
    <location>
        <begin position="417"/>
        <end position="442"/>
    </location>
</feature>
<feature type="compositionally biased region" description="Polar residues" evidence="1">
    <location>
        <begin position="215"/>
        <end position="235"/>
    </location>
</feature>
<evidence type="ECO:0000256" key="1">
    <source>
        <dbReference type="SAM" id="MobiDB-lite"/>
    </source>
</evidence>
<feature type="compositionally biased region" description="Low complexity" evidence="1">
    <location>
        <begin position="420"/>
        <end position="430"/>
    </location>
</feature>
<evidence type="ECO:0000313" key="2">
    <source>
        <dbReference type="EMBL" id="SMB81766.1"/>
    </source>
</evidence>
<keyword evidence="3" id="KW-1185">Reference proteome</keyword>
<protein>
    <submittedName>
        <fullName evidence="2">Uncharacterized protein</fullName>
    </submittedName>
</protein>
<dbReference type="Proteomes" id="UP000192582">
    <property type="component" value="Unassembled WGS sequence"/>
</dbReference>
<name>A0A1W1UKZ5_9DEIO</name>
<accession>A0A1W1UKZ5</accession>
<organism evidence="2 3">
    <name type="scientific">Deinococcus hopiensis KR-140</name>
    <dbReference type="NCBI Taxonomy" id="695939"/>
    <lineage>
        <taxon>Bacteria</taxon>
        <taxon>Thermotogati</taxon>
        <taxon>Deinococcota</taxon>
        <taxon>Deinococci</taxon>
        <taxon>Deinococcales</taxon>
        <taxon>Deinococcaceae</taxon>
        <taxon>Deinococcus</taxon>
    </lineage>
</organism>
<feature type="compositionally biased region" description="Basic and acidic residues" evidence="1">
    <location>
        <begin position="187"/>
        <end position="199"/>
    </location>
</feature>
<dbReference type="OrthoDB" id="68493at2"/>
<dbReference type="AlphaFoldDB" id="A0A1W1UKZ5"/>
<feature type="compositionally biased region" description="Basic and acidic residues" evidence="1">
    <location>
        <begin position="246"/>
        <end position="260"/>
    </location>
</feature>
<proteinExistence type="predicted"/>
<dbReference type="STRING" id="695939.SAMN00790413_04714"/>
<feature type="compositionally biased region" description="Acidic residues" evidence="1">
    <location>
        <begin position="160"/>
        <end position="175"/>
    </location>
</feature>
<feature type="region of interest" description="Disordered" evidence="1">
    <location>
        <begin position="149"/>
        <end position="285"/>
    </location>
</feature>
<dbReference type="RefSeq" id="WP_084046038.1">
    <property type="nucleotide sequence ID" value="NZ_FWWU01000005.1"/>
</dbReference>
<gene>
    <name evidence="2" type="ORF">SAMN00790413_04714</name>
</gene>
<dbReference type="EMBL" id="FWWU01000005">
    <property type="protein sequence ID" value="SMB81766.1"/>
    <property type="molecule type" value="Genomic_DNA"/>
</dbReference>
<evidence type="ECO:0000313" key="3">
    <source>
        <dbReference type="Proteomes" id="UP000192582"/>
    </source>
</evidence>
<sequence length="489" mass="53762">MSDSPLIAQPGRQKMTLLRESYLGISEGDACAARILNAAERWLAYKLEVREELRARNRMRRQGGQKGNNDEDLWLRMAIDPKDGKSLGWKAELMHEYSYKVILRGLDLLVGKGYLAKRENPRQNWDRTPQWLFQVEAVQAAVDAWAASRANPGMTSDPDGVSEQEEEPEGQDESDSDHSADSTDSTRQIDRVVSAERPSRVGKSTELTRQKDRSNNTGIPTQYSPTDIPSQTSSSPEDEAPAQVPDDDRAAVAEEREATELHPQSEGNEGPPLTASVENDEQGGERKFQLPAPEKVPGAAGGAALLGLAPVPRGVLTSRPARDPATMRQLRALLFCSNKSRLPELQVQLARATPSRIPRELFTRLTDAEIQQAVDAARRDMPLDTKSRGFEVLAQLGLDRLIGETLTLEMIAGQASVSGPSAPAVTSTPTPAEPPPPSPVSIDVDSRWEHKRVEDKVVTVVAFDGPKVELHTGEKLASFLLLKDYRRVH</sequence>
<reference evidence="2 3" key="1">
    <citation type="submission" date="2017-04" db="EMBL/GenBank/DDBJ databases">
        <authorList>
            <person name="Afonso C.L."/>
            <person name="Miller P.J."/>
            <person name="Scott M.A."/>
            <person name="Spackman E."/>
            <person name="Goraichik I."/>
            <person name="Dimitrov K.M."/>
            <person name="Suarez D.L."/>
            <person name="Swayne D.E."/>
        </authorList>
    </citation>
    <scope>NUCLEOTIDE SEQUENCE [LARGE SCALE GENOMIC DNA]</scope>
    <source>
        <strain evidence="2 3">KR-140</strain>
    </source>
</reference>